<proteinExistence type="predicted"/>
<evidence type="ECO:0000313" key="1">
    <source>
        <dbReference type="EMBL" id="MDL2333837.1"/>
    </source>
</evidence>
<dbReference type="AlphaFoldDB" id="A0AAW7B8Z9"/>
<dbReference type="SUPFAM" id="SSF103642">
    <property type="entry name" value="Sec-C motif"/>
    <property type="match status" value="1"/>
</dbReference>
<dbReference type="InterPro" id="IPR036255">
    <property type="entry name" value="YgfB-like_sf"/>
</dbReference>
<dbReference type="EMBL" id="JARQXC010000020">
    <property type="protein sequence ID" value="MDL2333837.1"/>
    <property type="molecule type" value="Genomic_DNA"/>
</dbReference>
<protein>
    <submittedName>
        <fullName evidence="1">UPF0149 family protein</fullName>
    </submittedName>
</protein>
<sequence>MSEADLPRRLKLLDKELNKLPIDSEGMILSQLEGYLAGIIICPDLIMPGEWLPVVWGGHEPDAEPAFENAKQAEKLVSLVMEHYNATVADIMAGQYAPVYDVDVRHDETLWEIWIEGFEQAMALRPQSWRTYLEGDEDTRTAMAGLLTLIEAVNNDAKPGGANIDEIHEVAATLIPRWVEMLNAARVSQYAQTMPTNVFTPAHSAKAGRPPAAGRNEPCPCGSGKKYKKCCGLN</sequence>
<dbReference type="RefSeq" id="WP_025200154.1">
    <property type="nucleotide sequence ID" value="NZ_JARQXC010000020.1"/>
</dbReference>
<dbReference type="PANTHER" id="PTHR33747:SF1">
    <property type="entry name" value="ADENYLATE CYCLASE-ASSOCIATED CAP C-TERMINAL DOMAIN-CONTAINING PROTEIN"/>
    <property type="match status" value="1"/>
</dbReference>
<keyword evidence="2" id="KW-1185">Reference proteome</keyword>
<dbReference type="SUPFAM" id="SSF101327">
    <property type="entry name" value="YgfB-like"/>
    <property type="match status" value="1"/>
</dbReference>
<reference evidence="1" key="1">
    <citation type="journal article" date="2023" name="Front. Microbiol.">
        <title>Isolation of Brucella inopinata from a White's tree frog (Litoria caerulea): pose exotic frogs a potential risk to human health?</title>
        <authorList>
            <person name="Scholz H.C."/>
            <person name="Heckers K.O."/>
            <person name="Appelt S."/>
            <person name="Geier-Doemling D."/>
            <person name="Schlegel P."/>
            <person name="Wattam A.R."/>
        </authorList>
    </citation>
    <scope>NUCLEOTIDE SEQUENCE</scope>
    <source>
        <strain evidence="1">FO700662</strain>
    </source>
</reference>
<dbReference type="Proteomes" id="UP001171122">
    <property type="component" value="Unassembled WGS sequence"/>
</dbReference>
<dbReference type="NCBIfam" id="TIGR02292">
    <property type="entry name" value="ygfB_yecA"/>
    <property type="match status" value="1"/>
</dbReference>
<evidence type="ECO:0000313" key="2">
    <source>
        <dbReference type="Proteomes" id="UP001171122"/>
    </source>
</evidence>
<dbReference type="InterPro" id="IPR011978">
    <property type="entry name" value="YgfB-like"/>
</dbReference>
<organism evidence="1 2">
    <name type="scientific">Brucella inopinata</name>
    <dbReference type="NCBI Taxonomy" id="1218315"/>
    <lineage>
        <taxon>Bacteria</taxon>
        <taxon>Pseudomonadati</taxon>
        <taxon>Pseudomonadota</taxon>
        <taxon>Alphaproteobacteria</taxon>
        <taxon>Hyphomicrobiales</taxon>
        <taxon>Brucellaceae</taxon>
        <taxon>Brucella/Ochrobactrum group</taxon>
        <taxon>Brucella</taxon>
    </lineage>
</organism>
<dbReference type="Pfam" id="PF03695">
    <property type="entry name" value="UPF0149"/>
    <property type="match status" value="1"/>
</dbReference>
<name>A0AAW7B8Z9_9HYPH</name>
<dbReference type="Pfam" id="PF02810">
    <property type="entry name" value="SEC-C"/>
    <property type="match status" value="1"/>
</dbReference>
<comment type="caution">
    <text evidence="1">The sequence shown here is derived from an EMBL/GenBank/DDBJ whole genome shotgun (WGS) entry which is preliminary data.</text>
</comment>
<dbReference type="InterPro" id="IPR004027">
    <property type="entry name" value="SEC_C_motif"/>
</dbReference>
<accession>A0AAW7B8Z9</accession>
<dbReference type="PANTHER" id="PTHR33747">
    <property type="entry name" value="UPF0225 PROTEIN SCO1677"/>
    <property type="match status" value="1"/>
</dbReference>
<dbReference type="Gene3D" id="3.10.450.50">
    <property type="match status" value="1"/>
</dbReference>
<gene>
    <name evidence="1" type="ORF">P8A28_13005</name>
</gene>